<feature type="chain" id="PRO_5009894978" description="Lipoprotein" evidence="1">
    <location>
        <begin position="18"/>
        <end position="147"/>
    </location>
</feature>
<sequence length="147" mass="16119">MNRYFIALLAVALVACAKKQPITESLPPGTPPLEQRSISDIPPGAIRFIGTFVESVPGRNEDGGPCATNDCRARVVIDLVTRVGPGIRTRFLEQDTVTMEFAMTLGPSTYKGRDFLGLEPGEKFDAEAFEIAAMWGGKLRVENYNKR</sequence>
<keyword evidence="1" id="KW-0732">Signal</keyword>
<dbReference type="AlphaFoldDB" id="A0A1M3KZI0"/>
<organism evidence="2 3">
    <name type="scientific">Candidatus Kapaibacterium thiocyanatum</name>
    <dbReference type="NCBI Taxonomy" id="1895771"/>
    <lineage>
        <taxon>Bacteria</taxon>
        <taxon>Pseudomonadati</taxon>
        <taxon>Candidatus Kapaibacteriota</taxon>
        <taxon>Candidatus Kapaibacteriia</taxon>
        <taxon>Candidatus Kapaibacteriales</taxon>
        <taxon>Candidatus Kapaibacteriaceae</taxon>
        <taxon>Candidatus Kapaibacterium</taxon>
    </lineage>
</organism>
<dbReference type="STRING" id="1895771.BGO89_06085"/>
<dbReference type="PROSITE" id="PS51257">
    <property type="entry name" value="PROKAR_LIPOPROTEIN"/>
    <property type="match status" value="1"/>
</dbReference>
<dbReference type="Proteomes" id="UP000184233">
    <property type="component" value="Unassembled WGS sequence"/>
</dbReference>
<evidence type="ECO:0000313" key="3">
    <source>
        <dbReference type="Proteomes" id="UP000184233"/>
    </source>
</evidence>
<evidence type="ECO:0000256" key="1">
    <source>
        <dbReference type="SAM" id="SignalP"/>
    </source>
</evidence>
<name>A0A1M3KZI0_9BACT</name>
<gene>
    <name evidence="2" type="ORF">BGO89_06085</name>
</gene>
<dbReference type="EMBL" id="MKVH01000020">
    <property type="protein sequence ID" value="OJX57966.1"/>
    <property type="molecule type" value="Genomic_DNA"/>
</dbReference>
<accession>A0A1M3KZI0</accession>
<evidence type="ECO:0000313" key="2">
    <source>
        <dbReference type="EMBL" id="OJX57966.1"/>
    </source>
</evidence>
<protein>
    <recommendedName>
        <fullName evidence="4">Lipoprotein</fullName>
    </recommendedName>
</protein>
<reference evidence="2 3" key="1">
    <citation type="submission" date="2016-09" db="EMBL/GenBank/DDBJ databases">
        <title>Genome-resolved meta-omics ties microbial dynamics to process performance in biotechnology for thiocyanate degradation.</title>
        <authorList>
            <person name="Kantor R.S."/>
            <person name="Huddy R.J."/>
            <person name="Iyer R."/>
            <person name="Thomas B.C."/>
            <person name="Brown C.T."/>
            <person name="Anantharaman K."/>
            <person name="Tringe S."/>
            <person name="Hettich R.L."/>
            <person name="Harrison S.T."/>
            <person name="Banfield J.F."/>
        </authorList>
    </citation>
    <scope>NUCLEOTIDE SEQUENCE [LARGE SCALE GENOMIC DNA]</scope>
    <source>
        <strain evidence="2">59-99</strain>
    </source>
</reference>
<feature type="signal peptide" evidence="1">
    <location>
        <begin position="1"/>
        <end position="17"/>
    </location>
</feature>
<evidence type="ECO:0008006" key="4">
    <source>
        <dbReference type="Google" id="ProtNLM"/>
    </source>
</evidence>
<comment type="caution">
    <text evidence="2">The sequence shown here is derived from an EMBL/GenBank/DDBJ whole genome shotgun (WGS) entry which is preliminary data.</text>
</comment>
<proteinExistence type="predicted"/>